<dbReference type="EMBL" id="JAQNSB010000015">
    <property type="protein sequence ID" value="MDC1855364.1"/>
    <property type="molecule type" value="Genomic_DNA"/>
</dbReference>
<reference evidence="2" key="1">
    <citation type="submission" date="2022-10" db="EMBL/GenBank/DDBJ databases">
        <title>Human gut microbiome strain richness.</title>
        <authorList>
            <person name="Chen-Liaw A."/>
        </authorList>
    </citation>
    <scope>NUCLEOTIDE SEQUENCE</scope>
    <source>
        <strain evidence="2">BSD2780061687st1_G10_BSD2780061687b_171204</strain>
    </source>
</reference>
<proteinExistence type="predicted"/>
<protein>
    <recommendedName>
        <fullName evidence="4">DUF4906 domain-containing protein</fullName>
    </recommendedName>
</protein>
<feature type="region of interest" description="Disordered" evidence="1">
    <location>
        <begin position="450"/>
        <end position="469"/>
    </location>
</feature>
<name>A0AAW6GFB6_BACUN</name>
<sequence length="680" mass="76204">MKIVHIPTGEAYQLSPDTCLEVERTNLFFNEYGEQTLPVTLPDTPLNRRLTGNPEQLANLERPSTDIECTITDGEYFCTCRQAVLGARRNEGITTTFYMNEGSFLSRLQRTPLTDVFGSETVPGVQTVEQGIAWCWSLRTNTDPNFSIFPAIVEMDGERRVLNAMAEMEADGTPLNNGRTVTGLYNAWSRTEQVDGRTISLTPGYYITPFIRCTYVLRRVFAYFGYELLEGFFDKTPPFNGMVFINTTMDTLVNGDILLAHLVPDCLCSDLIDLFRKKFCCEFIPDEAARTVAVRFFNELLDEKPQVDLTFFMDGHPSVEYATRRQLKLSSATSLTDCNSFDSLKELKEKYPTAYCNASNGCYYRDGHAVGDYSELLSEGNIPYFADDGLEEYEVTVPDCQPCPATATFHTEYGTDRNGNAYTAFTLERSALYAGEARALNSTIVISNGSIEEEESGEGATEGNKTDRHDQKPVLAFVQPGTGPMKDVSVGTVTVKDSYSLLYNAPGGIYEVFWRQFDLLLRHSLNNVSAQFLLPSTLKSTLRVHSPVLFEGVKCFPNKVGFTLGGGNRPAECTLLTTNLQRPACLPPIIDMDRPEYYWEQIGTSSPVDEEHWKAAGFTPQTTVKCPSIFPPAPTASQVVQGGTWYEREVWYSYYRSGRVDGTGGQWFYRHAFFALKPCR</sequence>
<evidence type="ECO:0000256" key="1">
    <source>
        <dbReference type="SAM" id="MobiDB-lite"/>
    </source>
</evidence>
<evidence type="ECO:0000313" key="3">
    <source>
        <dbReference type="Proteomes" id="UP001214113"/>
    </source>
</evidence>
<accession>A0AAW6GFB6</accession>
<dbReference type="RefSeq" id="WP_272195748.1">
    <property type="nucleotide sequence ID" value="NZ_JAQNSB010000015.1"/>
</dbReference>
<evidence type="ECO:0008006" key="4">
    <source>
        <dbReference type="Google" id="ProtNLM"/>
    </source>
</evidence>
<gene>
    <name evidence="2" type="ORF">POZ22_11315</name>
</gene>
<comment type="caution">
    <text evidence="2">The sequence shown here is derived from an EMBL/GenBank/DDBJ whole genome shotgun (WGS) entry which is preliminary data.</text>
</comment>
<organism evidence="2 3">
    <name type="scientific">Bacteroides uniformis</name>
    <dbReference type="NCBI Taxonomy" id="820"/>
    <lineage>
        <taxon>Bacteria</taxon>
        <taxon>Pseudomonadati</taxon>
        <taxon>Bacteroidota</taxon>
        <taxon>Bacteroidia</taxon>
        <taxon>Bacteroidales</taxon>
        <taxon>Bacteroidaceae</taxon>
        <taxon>Bacteroides</taxon>
    </lineage>
</organism>
<dbReference type="AlphaFoldDB" id="A0AAW6GFB6"/>
<dbReference type="Proteomes" id="UP001214113">
    <property type="component" value="Unassembled WGS sequence"/>
</dbReference>
<evidence type="ECO:0000313" key="2">
    <source>
        <dbReference type="EMBL" id="MDC1855364.1"/>
    </source>
</evidence>